<organism evidence="2 3">
    <name type="scientific">Gottschalkia acidurici (strain ATCC 7906 / DSM 604 / BCRC 14475 / CIP 104303 / KCTC 5404 / NCIMB 10678 / 9a)</name>
    <name type="common">Clostridium acidurici</name>
    <dbReference type="NCBI Taxonomy" id="1128398"/>
    <lineage>
        <taxon>Bacteria</taxon>
        <taxon>Bacillati</taxon>
        <taxon>Bacillota</taxon>
        <taxon>Tissierellia</taxon>
        <taxon>Tissierellales</taxon>
        <taxon>Gottschalkiaceae</taxon>
        <taxon>Gottschalkia</taxon>
    </lineage>
</organism>
<dbReference type="eggNOG" id="COG4271">
    <property type="taxonomic scope" value="Bacteria"/>
</dbReference>
<protein>
    <submittedName>
        <fullName evidence="2">Nucleotide-binding protein, TIR-like protein</fullName>
    </submittedName>
</protein>
<name>K0AW63_GOTA9</name>
<accession>K0AW63</accession>
<dbReference type="HOGENOM" id="CLU_1021957_0_0_9"/>
<dbReference type="GO" id="GO:0050135">
    <property type="term" value="F:NADP+ nucleosidase activity"/>
    <property type="evidence" value="ECO:0007669"/>
    <property type="project" value="InterPro"/>
</dbReference>
<dbReference type="InterPro" id="IPR019302">
    <property type="entry name" value="CAP12/PCTIR_TIR_dom"/>
</dbReference>
<dbReference type="AlphaFoldDB" id="K0AW63"/>
<dbReference type="STRING" id="1128398.Curi_c10990"/>
<dbReference type="Proteomes" id="UP000006094">
    <property type="component" value="Chromosome"/>
</dbReference>
<keyword evidence="3" id="KW-1185">Reference proteome</keyword>
<proteinExistence type="predicted"/>
<sequence length="272" mass="31539">MDKDENTSVTFFYELSKLNILRTKIKIDCLQCMEEICIIYDKTKEEIECPECGFYCNINDVRWKDIIYSLNIYENKSTMNVKNIRAKKVNPLDFIRQDSKNGNQEKTLIVDALKNDKKTKIVNISERKRGKKMKIFLGSSKEAEEVMDEIAVIIESYKHDALPWNQPGTFIAGNYLYDSLIDISKSVDAAIFIFNEDDEVWYRGDMLNQARDNVLIEYGLFTGALDRSKVIFCTKGNPKIASDLKGITYINMEMKHTAKLEIKAWLEKISCR</sequence>
<evidence type="ECO:0000313" key="2">
    <source>
        <dbReference type="EMBL" id="AFS78113.1"/>
    </source>
</evidence>
<feature type="domain" description="CD-NTase-associated protein 12/Pycsar effector protein TIR" evidence="1">
    <location>
        <begin position="134"/>
        <end position="253"/>
    </location>
</feature>
<dbReference type="KEGG" id="cad:Curi_c10990"/>
<evidence type="ECO:0000313" key="3">
    <source>
        <dbReference type="Proteomes" id="UP000006094"/>
    </source>
</evidence>
<evidence type="ECO:0000259" key="1">
    <source>
        <dbReference type="Pfam" id="PF10137"/>
    </source>
</evidence>
<dbReference type="EMBL" id="CP003326">
    <property type="protein sequence ID" value="AFS78113.1"/>
    <property type="molecule type" value="Genomic_DNA"/>
</dbReference>
<reference evidence="2 3" key="1">
    <citation type="journal article" date="2012" name="PLoS ONE">
        <title>The purine-utilizing bacterium Clostridium acidurici 9a: a genome-guided metabolic reconsideration.</title>
        <authorList>
            <person name="Hartwich K."/>
            <person name="Poehlein A."/>
            <person name="Daniel R."/>
        </authorList>
    </citation>
    <scope>NUCLEOTIDE SEQUENCE [LARGE SCALE GENOMIC DNA]</scope>
    <source>
        <strain evidence="3">ATCC 7906 / DSM 604 / BCRC 14475 / CIP 104303 / KCTC 5404 / NCIMB 10678 / 9a</strain>
    </source>
</reference>
<gene>
    <name evidence="2" type="ordered locus">Curi_c10990</name>
</gene>
<dbReference type="Pfam" id="PF10137">
    <property type="entry name" value="CAP12-PCTIR_TIR"/>
    <property type="match status" value="1"/>
</dbReference>